<comment type="caution">
    <text evidence="5">The sequence shown here is derived from an EMBL/GenBank/DDBJ whole genome shotgun (WGS) entry which is preliminary data.</text>
</comment>
<evidence type="ECO:0000256" key="3">
    <source>
        <dbReference type="ARBA" id="ARBA00023180"/>
    </source>
</evidence>
<sequence length="200" mass="21482">MNLPEYSDYFAGGIAFEYSTENANSVSTSAYPFKTYGPQNYGLGYLSPEDCTDSGTNCTFERFPNFEFLAEAYASYDGSSEPTLSNYQVPANHEASSTCPNGSPILQEFTWESDSSSSEVCPTNTEARYQCPNVPSRNEGSLIDGNNGSLHLDEINDESITSSGSSTGSRTVKRSSAISSYGGTTMSFVVSAFTTLAFAV</sequence>
<dbReference type="GO" id="GO:0034411">
    <property type="term" value="P:cell wall (1-&gt;3)-beta-D-glucan biosynthetic process"/>
    <property type="evidence" value="ECO:0007669"/>
    <property type="project" value="TreeGrafter"/>
</dbReference>
<keyword evidence="2" id="KW-1015">Disulfide bond</keyword>
<gene>
    <name evidence="5" type="ORF">Pfra01_001802600</name>
</gene>
<evidence type="ECO:0000313" key="5">
    <source>
        <dbReference type="EMBL" id="GMF47566.1"/>
    </source>
</evidence>
<dbReference type="PANTHER" id="PTHR31468:SF2">
    <property type="entry name" value="1,3-BETA-GLUCANOSYLTRANSFERASE GAS1"/>
    <property type="match status" value="1"/>
</dbReference>
<keyword evidence="1" id="KW-0732">Signal</keyword>
<evidence type="ECO:0000256" key="4">
    <source>
        <dbReference type="SAM" id="MobiDB-lite"/>
    </source>
</evidence>
<dbReference type="Proteomes" id="UP001165121">
    <property type="component" value="Unassembled WGS sequence"/>
</dbReference>
<organism evidence="5 6">
    <name type="scientific">Phytophthora fragariaefolia</name>
    <dbReference type="NCBI Taxonomy" id="1490495"/>
    <lineage>
        <taxon>Eukaryota</taxon>
        <taxon>Sar</taxon>
        <taxon>Stramenopiles</taxon>
        <taxon>Oomycota</taxon>
        <taxon>Peronosporomycetes</taxon>
        <taxon>Peronosporales</taxon>
        <taxon>Peronosporaceae</taxon>
        <taxon>Phytophthora</taxon>
    </lineage>
</organism>
<protein>
    <submittedName>
        <fullName evidence="5">Unnamed protein product</fullName>
    </submittedName>
</protein>
<dbReference type="GO" id="GO:0042124">
    <property type="term" value="F:1,3-beta-glucanosyltransferase activity"/>
    <property type="evidence" value="ECO:0007669"/>
    <property type="project" value="TreeGrafter"/>
</dbReference>
<proteinExistence type="predicted"/>
<keyword evidence="3" id="KW-0325">Glycoprotein</keyword>
<dbReference type="GO" id="GO:0005886">
    <property type="term" value="C:plasma membrane"/>
    <property type="evidence" value="ECO:0007669"/>
    <property type="project" value="TreeGrafter"/>
</dbReference>
<dbReference type="EMBL" id="BSXT01002165">
    <property type="protein sequence ID" value="GMF47566.1"/>
    <property type="molecule type" value="Genomic_DNA"/>
</dbReference>
<name>A0A9W6XXX4_9STRA</name>
<dbReference type="InterPro" id="IPR004886">
    <property type="entry name" value="Glucanosyltransferase"/>
</dbReference>
<reference evidence="5" key="1">
    <citation type="submission" date="2023-04" db="EMBL/GenBank/DDBJ databases">
        <title>Phytophthora fragariaefolia NBRC 109709.</title>
        <authorList>
            <person name="Ichikawa N."/>
            <person name="Sato H."/>
            <person name="Tonouchi N."/>
        </authorList>
    </citation>
    <scope>NUCLEOTIDE SEQUENCE</scope>
    <source>
        <strain evidence="5">NBRC 109709</strain>
    </source>
</reference>
<dbReference type="PANTHER" id="PTHR31468">
    <property type="entry name" value="1,3-BETA-GLUCANOSYLTRANSFERASE GAS1"/>
    <property type="match status" value="1"/>
</dbReference>
<evidence type="ECO:0000313" key="6">
    <source>
        <dbReference type="Proteomes" id="UP001165121"/>
    </source>
</evidence>
<accession>A0A9W6XXX4</accession>
<evidence type="ECO:0000256" key="2">
    <source>
        <dbReference type="ARBA" id="ARBA00023157"/>
    </source>
</evidence>
<feature type="compositionally biased region" description="Polar residues" evidence="4">
    <location>
        <begin position="131"/>
        <end position="149"/>
    </location>
</feature>
<dbReference type="AlphaFoldDB" id="A0A9W6XXX4"/>
<feature type="region of interest" description="Disordered" evidence="4">
    <location>
        <begin position="131"/>
        <end position="150"/>
    </location>
</feature>
<keyword evidence="6" id="KW-1185">Reference proteome</keyword>
<dbReference type="OrthoDB" id="421038at2759"/>
<evidence type="ECO:0000256" key="1">
    <source>
        <dbReference type="ARBA" id="ARBA00022729"/>
    </source>
</evidence>